<reference evidence="2 3" key="1">
    <citation type="journal article" date="2019" name="Int. J. Syst. Evol. Microbiol.">
        <title>The Global Catalogue of Microorganisms (GCM) 10K type strain sequencing project: providing services to taxonomists for standard genome sequencing and annotation.</title>
        <authorList>
            <consortium name="The Broad Institute Genomics Platform"/>
            <consortium name="The Broad Institute Genome Sequencing Center for Infectious Disease"/>
            <person name="Wu L."/>
            <person name="Ma J."/>
        </authorList>
    </citation>
    <scope>NUCLEOTIDE SEQUENCE [LARGE SCALE GENOMIC DNA]</scope>
    <source>
        <strain evidence="2 3">JCM 15572</strain>
    </source>
</reference>
<feature type="transmembrane region" description="Helical" evidence="1">
    <location>
        <begin position="81"/>
        <end position="98"/>
    </location>
</feature>
<dbReference type="RefSeq" id="WP_344239088.1">
    <property type="nucleotide sequence ID" value="NZ_BAAAPH010000024.1"/>
</dbReference>
<evidence type="ECO:0000313" key="3">
    <source>
        <dbReference type="Proteomes" id="UP001501705"/>
    </source>
</evidence>
<keyword evidence="1" id="KW-0472">Membrane</keyword>
<keyword evidence="3" id="KW-1185">Reference proteome</keyword>
<dbReference type="EMBL" id="BAAAPH010000024">
    <property type="protein sequence ID" value="GAA1596760.1"/>
    <property type="molecule type" value="Genomic_DNA"/>
</dbReference>
<accession>A0ABN2E8C4</accession>
<gene>
    <name evidence="2" type="ORF">GCM10009804_61580</name>
</gene>
<keyword evidence="1" id="KW-0812">Transmembrane</keyword>
<protein>
    <recommendedName>
        <fullName evidence="4">Secreted protein</fullName>
    </recommendedName>
</protein>
<evidence type="ECO:0008006" key="4">
    <source>
        <dbReference type="Google" id="ProtNLM"/>
    </source>
</evidence>
<comment type="caution">
    <text evidence="2">The sequence shown here is derived from an EMBL/GenBank/DDBJ whole genome shotgun (WGS) entry which is preliminary data.</text>
</comment>
<feature type="transmembrane region" description="Helical" evidence="1">
    <location>
        <begin position="7"/>
        <end position="25"/>
    </location>
</feature>
<proteinExistence type="predicted"/>
<dbReference type="Proteomes" id="UP001501705">
    <property type="component" value="Unassembled WGS sequence"/>
</dbReference>
<sequence length="105" mass="11653">MTGSKRVAWLVLTIGAFVGLLAWVFPDAIDHRGQIDAAGTQMARCTAESEHYHDGRVQVLHHLARCARANTRVRNELRDEVPAVAIIALTIAGSWQLVSRRRARV</sequence>
<organism evidence="2 3">
    <name type="scientific">Kribbella hippodromi</name>
    <dbReference type="NCBI Taxonomy" id="434347"/>
    <lineage>
        <taxon>Bacteria</taxon>
        <taxon>Bacillati</taxon>
        <taxon>Actinomycetota</taxon>
        <taxon>Actinomycetes</taxon>
        <taxon>Propionibacteriales</taxon>
        <taxon>Kribbellaceae</taxon>
        <taxon>Kribbella</taxon>
    </lineage>
</organism>
<keyword evidence="1" id="KW-1133">Transmembrane helix</keyword>
<name>A0ABN2E8C4_9ACTN</name>
<evidence type="ECO:0000256" key="1">
    <source>
        <dbReference type="SAM" id="Phobius"/>
    </source>
</evidence>
<evidence type="ECO:0000313" key="2">
    <source>
        <dbReference type="EMBL" id="GAA1596760.1"/>
    </source>
</evidence>